<proteinExistence type="predicted"/>
<evidence type="ECO:0000313" key="1">
    <source>
        <dbReference type="EMBL" id="AGV16691.1"/>
    </source>
</evidence>
<dbReference type="KEGG" id="vag:N646_0858"/>
<dbReference type="HOGENOM" id="CLU_121972_0_0_6"/>
<protein>
    <submittedName>
        <fullName evidence="1">Uncharacterized protein</fullName>
    </submittedName>
</protein>
<organism evidence="1 2">
    <name type="scientific">Vibrio alginolyticus (strain ATCC 17749 / DSM 2171 / NBRC 15630 / NCIMB 1903 / NCTC 12160 / XII-53)</name>
    <dbReference type="NCBI Taxonomy" id="1219076"/>
    <lineage>
        <taxon>Bacteria</taxon>
        <taxon>Pseudomonadati</taxon>
        <taxon>Pseudomonadota</taxon>
        <taxon>Gammaproteobacteria</taxon>
        <taxon>Vibrionales</taxon>
        <taxon>Vibrionaceae</taxon>
        <taxon>Vibrio</taxon>
    </lineage>
</organism>
<gene>
    <name evidence="1" type="ORF">N646_0858</name>
</gene>
<dbReference type="RefSeq" id="WP_017821418.1">
    <property type="nucleotide sequence ID" value="NC_022349.1"/>
</dbReference>
<dbReference type="EMBL" id="CP006718">
    <property type="protein sequence ID" value="AGV16691.1"/>
    <property type="molecule type" value="Genomic_DNA"/>
</dbReference>
<dbReference type="AlphaFoldDB" id="A0A2I3C550"/>
<reference evidence="1 2" key="1">
    <citation type="journal article" date="2015" name="Genome Announc.">
        <title>Complete genome sequence of Vibrio alginolyticus ATCC 17749.</title>
        <authorList>
            <person name="Liu X.F."/>
            <person name="Cao Y."/>
            <person name="Zhang H.L."/>
            <person name="Chen Y.J."/>
            <person name="Hu C.J."/>
        </authorList>
    </citation>
    <scope>NUCLEOTIDE SEQUENCE [LARGE SCALE GENOMIC DNA]</scope>
    <source>
        <strain evidence="2">ATCC 17749 / DSM 2171 / NBRC 15630 / NCIMB 1903 / NCTC 12160 / XII-53</strain>
    </source>
</reference>
<sequence length="180" mass="20654">MKVGDINIGELKPIPEPELCDEKEVFAFFGLASFNAQCAEKALVNFAMGYKVVDNSALNQEEWLEIYNGLNAHTFGRLLGQVKKNVDLPYELITHLEATLKKRNWLAHDFFYDYAMHMSDTDGRKEMITELQNLIHTFQVADHAVEKLSLKVWETMGITEDWLQNEVATQLKEYHSGKDA</sequence>
<name>A0A2I3C550_VIBAX</name>
<dbReference type="Proteomes" id="UP000016714">
    <property type="component" value="Chromosome 1"/>
</dbReference>
<accession>A0A2I3C550</accession>
<evidence type="ECO:0000313" key="2">
    <source>
        <dbReference type="Proteomes" id="UP000016714"/>
    </source>
</evidence>